<evidence type="ECO:0000256" key="1">
    <source>
        <dbReference type="SAM" id="Phobius"/>
    </source>
</evidence>
<keyword evidence="1" id="KW-1133">Transmembrane helix</keyword>
<dbReference type="OrthoDB" id="5518625at2"/>
<comment type="caution">
    <text evidence="2">The sequence shown here is derived from an EMBL/GenBank/DDBJ whole genome shotgun (WGS) entry which is preliminary data.</text>
</comment>
<dbReference type="AlphaFoldDB" id="A0A0A3J3Y6"/>
<name>A0A0A3J3Y6_9BACL</name>
<feature type="transmembrane region" description="Helical" evidence="1">
    <location>
        <begin position="48"/>
        <end position="65"/>
    </location>
</feature>
<dbReference type="NCBIfam" id="NF033560">
    <property type="entry name" value="merT_RC607"/>
    <property type="match status" value="1"/>
</dbReference>
<evidence type="ECO:0000313" key="3">
    <source>
        <dbReference type="Proteomes" id="UP000030595"/>
    </source>
</evidence>
<dbReference type="PROSITE" id="PS51257">
    <property type="entry name" value="PROKAR_LIPOPROTEIN"/>
    <property type="match status" value="1"/>
</dbReference>
<sequence length="100" mass="10933">MKEKVSQVATLFSGFVMAGCCLGPLILIPLGLTGFAGGLAIYATKYQTMLITVTLVLLAYSFYLIYGRKCKKKSSIIGLWITTVLVFGMFVYTLISKGYL</sequence>
<evidence type="ECO:0008006" key="4">
    <source>
        <dbReference type="Google" id="ProtNLM"/>
    </source>
</evidence>
<reference evidence="2 3" key="1">
    <citation type="submission" date="2014-02" db="EMBL/GenBank/DDBJ databases">
        <title>Draft genome sequence of Lysinibacillus massiliensis CCUG 49529.</title>
        <authorList>
            <person name="Zhang F."/>
            <person name="Wang G."/>
            <person name="Zhang L."/>
        </authorList>
    </citation>
    <scope>NUCLEOTIDE SEQUENCE [LARGE SCALE GENOMIC DNA]</scope>
    <source>
        <strain evidence="2 3">CCUG 49529</strain>
    </source>
</reference>
<gene>
    <name evidence="2" type="ORF">CD30_14940</name>
</gene>
<dbReference type="RefSeq" id="WP_036178242.1">
    <property type="nucleotide sequence ID" value="NZ_AVCZ01000032.1"/>
</dbReference>
<keyword evidence="3" id="KW-1185">Reference proteome</keyword>
<accession>A0A0A3J3Y6</accession>
<protein>
    <recommendedName>
        <fullName evidence="4">Mercuric transport protein MerT</fullName>
    </recommendedName>
</protein>
<keyword evidence="1" id="KW-0812">Transmembrane</keyword>
<proteinExistence type="predicted"/>
<feature type="transmembrane region" description="Helical" evidence="1">
    <location>
        <begin position="77"/>
        <end position="95"/>
    </location>
</feature>
<organism evidence="2 3">
    <name type="scientific">Ureibacillus massiliensis 4400831 = CIP 108448 = CCUG 49529</name>
    <dbReference type="NCBI Taxonomy" id="1211035"/>
    <lineage>
        <taxon>Bacteria</taxon>
        <taxon>Bacillati</taxon>
        <taxon>Bacillota</taxon>
        <taxon>Bacilli</taxon>
        <taxon>Bacillales</taxon>
        <taxon>Caryophanaceae</taxon>
        <taxon>Ureibacillus</taxon>
    </lineage>
</organism>
<dbReference type="Proteomes" id="UP000030595">
    <property type="component" value="Unassembled WGS sequence"/>
</dbReference>
<dbReference type="eggNOG" id="ENOG50334AW">
    <property type="taxonomic scope" value="Bacteria"/>
</dbReference>
<dbReference type="EMBL" id="JPVQ01000032">
    <property type="protein sequence ID" value="KGR89878.1"/>
    <property type="molecule type" value="Genomic_DNA"/>
</dbReference>
<evidence type="ECO:0000313" key="2">
    <source>
        <dbReference type="EMBL" id="KGR89878.1"/>
    </source>
</evidence>
<feature type="transmembrane region" description="Helical" evidence="1">
    <location>
        <begin position="12"/>
        <end position="42"/>
    </location>
</feature>
<keyword evidence="1" id="KW-0472">Membrane</keyword>